<dbReference type="PANTHER" id="PTHR43568">
    <property type="entry name" value="P PROTEIN"/>
    <property type="match status" value="1"/>
</dbReference>
<dbReference type="AlphaFoldDB" id="E6UJR1"/>
<protein>
    <submittedName>
        <fullName evidence="8">Citrate transporter</fullName>
    </submittedName>
</protein>
<feature type="transmembrane region" description="Helical" evidence="6">
    <location>
        <begin position="377"/>
        <end position="399"/>
    </location>
</feature>
<keyword evidence="4 6" id="KW-1133">Transmembrane helix</keyword>
<comment type="subcellular location">
    <subcellularLocation>
        <location evidence="1">Membrane</location>
        <topology evidence="1">Multi-pass membrane protein</topology>
    </subcellularLocation>
</comment>
<dbReference type="InterPro" id="IPR004680">
    <property type="entry name" value="Cit_transptr-like_dom"/>
</dbReference>
<feature type="transmembrane region" description="Helical" evidence="6">
    <location>
        <begin position="330"/>
        <end position="356"/>
    </location>
</feature>
<dbReference type="RefSeq" id="WP_013483457.1">
    <property type="nucleotide sequence ID" value="NC_014824.1"/>
</dbReference>
<feature type="transmembrane region" description="Helical" evidence="6">
    <location>
        <begin position="428"/>
        <end position="445"/>
    </location>
</feature>
<sequence>MNNTAVISSGGLREKFKTERKQSALLEKLKKSGSLILIAAMFVIGSVVALFFNIPIKSVMSNYSYDVLVILIVMELFTNLIAETGIMQLLAIKIAEMSKGKKRLCLMMFGGMMFLISSCLNNITAVMMILPIVFVLLKTLEVDKKYVCTFFAAILALSNTGGAASPVGDFPAIVIMTSGITSFLSYLTHAFPLFAITSAVLIAVWGYHVKKENDDGALRKLAVINLKSQYKNIEIRFDVLKLLAVVFVGMFLAWSFVPQNIIPPEIIAILGYGIAMVICSVKKIKVRQIMDLKSVLTIASFLFFAQVVSQTGVLNLLAAYLQNHIDNPKILVMVIMVITSLVAGIFSAGPAAAAMMPIVVNICQNSLTGQSDWIADAYAAAICAGSSLFMWSATAGFILSGKVNGAGIEAEDGKKTSWGVGQYLKYGFVNYAIQLSIALVVIAVVL</sequence>
<dbReference type="Pfam" id="PF03600">
    <property type="entry name" value="CitMHS"/>
    <property type="match status" value="1"/>
</dbReference>
<dbReference type="KEGG" id="ral:Rumal_3459"/>
<keyword evidence="8" id="KW-0614">Plasmid</keyword>
<keyword evidence="5 6" id="KW-0472">Membrane</keyword>
<dbReference type="PANTHER" id="PTHR43568:SF1">
    <property type="entry name" value="P PROTEIN"/>
    <property type="match status" value="1"/>
</dbReference>
<accession>E6UJR1</accession>
<dbReference type="Proteomes" id="UP000006919">
    <property type="component" value="Plasmid pRUMAL01"/>
</dbReference>
<evidence type="ECO:0000256" key="5">
    <source>
        <dbReference type="ARBA" id="ARBA00023136"/>
    </source>
</evidence>
<geneLocation type="plasmid" evidence="8 9">
    <name>pRUMAL01</name>
</geneLocation>
<evidence type="ECO:0000256" key="6">
    <source>
        <dbReference type="SAM" id="Phobius"/>
    </source>
</evidence>
<dbReference type="GO" id="GO:0055085">
    <property type="term" value="P:transmembrane transport"/>
    <property type="evidence" value="ECO:0007669"/>
    <property type="project" value="InterPro"/>
</dbReference>
<evidence type="ECO:0000313" key="9">
    <source>
        <dbReference type="Proteomes" id="UP000006919"/>
    </source>
</evidence>
<evidence type="ECO:0000256" key="4">
    <source>
        <dbReference type="ARBA" id="ARBA00022989"/>
    </source>
</evidence>
<organism evidence="8 9">
    <name type="scientific">Ruminococcus albus (strain ATCC 27210 / DSM 20455 / JCM 14654 / NCDO 2250 / 7)</name>
    <dbReference type="NCBI Taxonomy" id="697329"/>
    <lineage>
        <taxon>Bacteria</taxon>
        <taxon>Bacillati</taxon>
        <taxon>Bacillota</taxon>
        <taxon>Clostridia</taxon>
        <taxon>Eubacteriales</taxon>
        <taxon>Oscillospiraceae</taxon>
        <taxon>Ruminococcus</taxon>
    </lineage>
</organism>
<feature type="transmembrane region" description="Helical" evidence="6">
    <location>
        <begin position="239"/>
        <end position="256"/>
    </location>
</feature>
<name>E6UJR1_RUMA7</name>
<evidence type="ECO:0000256" key="2">
    <source>
        <dbReference type="ARBA" id="ARBA00022448"/>
    </source>
</evidence>
<feature type="transmembrane region" description="Helical" evidence="6">
    <location>
        <begin position="186"/>
        <end position="209"/>
    </location>
</feature>
<feature type="transmembrane region" description="Helical" evidence="6">
    <location>
        <begin position="104"/>
        <end position="137"/>
    </location>
</feature>
<evidence type="ECO:0000256" key="3">
    <source>
        <dbReference type="ARBA" id="ARBA00022692"/>
    </source>
</evidence>
<keyword evidence="2" id="KW-0813">Transport</keyword>
<keyword evidence="3 6" id="KW-0812">Transmembrane</keyword>
<dbReference type="EMBL" id="CP002404">
    <property type="protein sequence ID" value="ADU23907.1"/>
    <property type="molecule type" value="Genomic_DNA"/>
</dbReference>
<proteinExistence type="predicted"/>
<dbReference type="eggNOG" id="COG1055">
    <property type="taxonomic scope" value="Bacteria"/>
</dbReference>
<gene>
    <name evidence="8" type="ordered locus">Rumal_3459</name>
</gene>
<evidence type="ECO:0000256" key="1">
    <source>
        <dbReference type="ARBA" id="ARBA00004141"/>
    </source>
</evidence>
<dbReference type="OrthoDB" id="2080458at2"/>
<feature type="transmembrane region" description="Helical" evidence="6">
    <location>
        <begin position="68"/>
        <end position="92"/>
    </location>
</feature>
<evidence type="ECO:0000313" key="8">
    <source>
        <dbReference type="EMBL" id="ADU23907.1"/>
    </source>
</evidence>
<feature type="transmembrane region" description="Helical" evidence="6">
    <location>
        <begin position="294"/>
        <end position="318"/>
    </location>
</feature>
<dbReference type="GO" id="GO:0016020">
    <property type="term" value="C:membrane"/>
    <property type="evidence" value="ECO:0007669"/>
    <property type="project" value="UniProtKB-SubCell"/>
</dbReference>
<feature type="transmembrane region" description="Helical" evidence="6">
    <location>
        <begin position="35"/>
        <end position="56"/>
    </location>
</feature>
<reference evidence="9" key="1">
    <citation type="journal article" date="2011" name="J. Bacteriol.">
        <title>Complete genome of the cellulolytic ruminal bacterium Ruminococcus albus 7.</title>
        <authorList>
            <person name="Suen G."/>
            <person name="Stevenson D.M."/>
            <person name="Bruce D.C."/>
            <person name="Chertkov O."/>
            <person name="Copeland A."/>
            <person name="Cheng J.F."/>
            <person name="Detter C."/>
            <person name="Detter J.C."/>
            <person name="Goodwin L.A."/>
            <person name="Han C.S."/>
            <person name="Hauser L.J."/>
            <person name="Ivanova N.N."/>
            <person name="Kyrpides N.C."/>
            <person name="Land M.L."/>
            <person name="Lapidus A."/>
            <person name="Lucas S."/>
            <person name="Ovchinnikova G."/>
            <person name="Pitluck S."/>
            <person name="Tapia R."/>
            <person name="Woyke T."/>
            <person name="Boyum J."/>
            <person name="Mead D."/>
            <person name="Weimer P.J."/>
        </authorList>
    </citation>
    <scope>NUCLEOTIDE SEQUENCE [LARGE SCALE GENOMIC DNA]</scope>
    <source>
        <strain evidence="9">ATCC 27210 / DSM 20455 / JCM 14654 / NCDO 2250 / 7</strain>
        <plasmid evidence="9">pRUMAL01</plasmid>
    </source>
</reference>
<feature type="domain" description="Citrate transporter-like" evidence="7">
    <location>
        <begin position="36"/>
        <end position="382"/>
    </location>
</feature>
<dbReference type="InterPro" id="IPR051475">
    <property type="entry name" value="Diverse_Ion_Transporter"/>
</dbReference>
<dbReference type="HOGENOM" id="CLU_570956_0_0_9"/>
<evidence type="ECO:0000259" key="7">
    <source>
        <dbReference type="Pfam" id="PF03600"/>
    </source>
</evidence>
<feature type="transmembrane region" description="Helical" evidence="6">
    <location>
        <begin position="262"/>
        <end position="282"/>
    </location>
</feature>